<dbReference type="AlphaFoldDB" id="A0A918C1A6"/>
<reference evidence="2" key="1">
    <citation type="journal article" date="2014" name="Int. J. Syst. Evol. Microbiol.">
        <title>Complete genome sequence of Corynebacterium casei LMG S-19264T (=DSM 44701T), isolated from a smear-ripened cheese.</title>
        <authorList>
            <consortium name="US DOE Joint Genome Institute (JGI-PGF)"/>
            <person name="Walter F."/>
            <person name="Albersmeier A."/>
            <person name="Kalinowski J."/>
            <person name="Ruckert C."/>
        </authorList>
    </citation>
    <scope>NUCLEOTIDE SEQUENCE</scope>
    <source>
        <strain evidence="2">JCM 31311</strain>
    </source>
</reference>
<dbReference type="RefSeq" id="WP_189088769.1">
    <property type="nucleotide sequence ID" value="NZ_BMQL01000005.1"/>
</dbReference>
<sequence length="83" mass="8658">MTGHTSDEVIGGLDRDGKLEGERATDAESATRTPNQNRGVVQDSPGTTSYGVTDDAGGDGNLTATELGEEHRDEINEDGPAEI</sequence>
<comment type="caution">
    <text evidence="2">The sequence shown here is derived from an EMBL/GenBank/DDBJ whole genome shotgun (WGS) entry which is preliminary data.</text>
</comment>
<evidence type="ECO:0000313" key="2">
    <source>
        <dbReference type="EMBL" id="GGR01902.1"/>
    </source>
</evidence>
<reference evidence="2" key="2">
    <citation type="submission" date="2020-09" db="EMBL/GenBank/DDBJ databases">
        <authorList>
            <person name="Sun Q."/>
            <person name="Ohkuma M."/>
        </authorList>
    </citation>
    <scope>NUCLEOTIDE SEQUENCE</scope>
    <source>
        <strain evidence="2">JCM 31311</strain>
    </source>
</reference>
<evidence type="ECO:0000313" key="3">
    <source>
        <dbReference type="Proteomes" id="UP000603865"/>
    </source>
</evidence>
<proteinExistence type="predicted"/>
<organism evidence="2 3">
    <name type="scientific">Deinococcus ruber</name>
    <dbReference type="NCBI Taxonomy" id="1848197"/>
    <lineage>
        <taxon>Bacteria</taxon>
        <taxon>Thermotogati</taxon>
        <taxon>Deinococcota</taxon>
        <taxon>Deinococci</taxon>
        <taxon>Deinococcales</taxon>
        <taxon>Deinococcaceae</taxon>
        <taxon>Deinococcus</taxon>
    </lineage>
</organism>
<evidence type="ECO:0000256" key="1">
    <source>
        <dbReference type="SAM" id="MobiDB-lite"/>
    </source>
</evidence>
<dbReference type="Proteomes" id="UP000603865">
    <property type="component" value="Unassembled WGS sequence"/>
</dbReference>
<dbReference type="EMBL" id="BMQL01000005">
    <property type="protein sequence ID" value="GGR01902.1"/>
    <property type="molecule type" value="Genomic_DNA"/>
</dbReference>
<gene>
    <name evidence="2" type="ORF">GCM10008957_13470</name>
</gene>
<feature type="compositionally biased region" description="Polar residues" evidence="1">
    <location>
        <begin position="28"/>
        <end position="51"/>
    </location>
</feature>
<name>A0A918C1A6_9DEIO</name>
<keyword evidence="3" id="KW-1185">Reference proteome</keyword>
<feature type="compositionally biased region" description="Basic and acidic residues" evidence="1">
    <location>
        <begin position="13"/>
        <end position="26"/>
    </location>
</feature>
<feature type="region of interest" description="Disordered" evidence="1">
    <location>
        <begin position="1"/>
        <end position="83"/>
    </location>
</feature>
<protein>
    <submittedName>
        <fullName evidence="2">Uncharacterized protein</fullName>
    </submittedName>
</protein>
<accession>A0A918C1A6</accession>